<reference evidence="3 4" key="1">
    <citation type="submission" date="2020-04" db="EMBL/GenBank/DDBJ databases">
        <authorList>
            <person name="Wallbank WR R."/>
            <person name="Pardo Diaz C."/>
            <person name="Kozak K."/>
            <person name="Martin S."/>
            <person name="Jiggins C."/>
            <person name="Moest M."/>
            <person name="Warren A I."/>
            <person name="Byers J.R.P. K."/>
            <person name="Montejo-Kovacevich G."/>
            <person name="Yen C E."/>
        </authorList>
    </citation>
    <scope>NUCLEOTIDE SEQUENCE [LARGE SCALE GENOMIC DNA]</scope>
</reference>
<evidence type="ECO:0000313" key="3">
    <source>
        <dbReference type="EMBL" id="CAB3234337.1"/>
    </source>
</evidence>
<evidence type="ECO:0000256" key="1">
    <source>
        <dbReference type="ARBA" id="ARBA00023268"/>
    </source>
</evidence>
<dbReference type="InterPro" id="IPR041577">
    <property type="entry name" value="RT_RNaseH_2"/>
</dbReference>
<dbReference type="PANTHER" id="PTHR37984:SF5">
    <property type="entry name" value="PROTEIN NYNRIN-LIKE"/>
    <property type="match status" value="1"/>
</dbReference>
<gene>
    <name evidence="3" type="ORF">APLA_LOCUS5579</name>
</gene>
<accession>A0A8S0ZMM1</accession>
<dbReference type="AlphaFoldDB" id="A0A8S0ZMM1"/>
<dbReference type="OrthoDB" id="8022549at2759"/>
<dbReference type="FunFam" id="3.30.70.270:FF:000026">
    <property type="entry name" value="Transposon Ty3-G Gag-Pol polyprotein"/>
    <property type="match status" value="1"/>
</dbReference>
<evidence type="ECO:0000259" key="2">
    <source>
        <dbReference type="PROSITE" id="PS50878"/>
    </source>
</evidence>
<sequence>MTSLRAKFHFVSDSLDAKTTIVKVLTIQLEGEDTIFQFPKEYQRKEDHPKLFDTSVVKNVVKSMKTRGKFRNIWVSLADELKDQYLDEEGNVCFDGIYLDEAPVNPNPALPKFSQSEPVENKSIHSVVKDMILDKFSGKNQNAKDDILLGLDAIKKFKLCQDENLKISQKHDEHFELRNQNKINTTTINVKTNSKTSLDCLLDNHKTVFAEHKYDIGTVKNYEATVKLTKNKYIARKPYKCSLQDKEEIDTQIKSLLKAGLIEHSTSPYASPITLVFKKEEGKKSRLCIDYSELNKIVVPECYPFPIIDDLVLLARDCSLFTKLDINSAFWSIPLREKDKQKTAFITHNGHWQWSCLPFGLKSAPAIFQRILSDVISKSDLNAFAINYIDDILIFSKNITDHLSHIDKTLTALKNAGFKLNLKKCSFAKESVVYLGHEIGENLIRPLNDNLVAIRKFPIPQNQKNIRQLLGKINFYLKYIPNASIILEPFHNLLRKNVQFEWSQKCEDSFNKIKQYLSSEPILAIFDPTLPIYIFTDASKEGVGAILKQPQKDNSLKPVFYFSKKLTQSQKNKRAIFLECLAIKESILYW</sequence>
<dbReference type="CDD" id="cd01647">
    <property type="entry name" value="RT_LTR"/>
    <property type="match status" value="1"/>
</dbReference>
<dbReference type="Pfam" id="PF17919">
    <property type="entry name" value="RT_RNaseH_2"/>
    <property type="match status" value="1"/>
</dbReference>
<keyword evidence="1" id="KW-0511">Multifunctional enzyme</keyword>
<organism evidence="3 4">
    <name type="scientific">Arctia plantaginis</name>
    <name type="common">Wood tiger moth</name>
    <name type="synonym">Phalaena plantaginis</name>
    <dbReference type="NCBI Taxonomy" id="874455"/>
    <lineage>
        <taxon>Eukaryota</taxon>
        <taxon>Metazoa</taxon>
        <taxon>Ecdysozoa</taxon>
        <taxon>Arthropoda</taxon>
        <taxon>Hexapoda</taxon>
        <taxon>Insecta</taxon>
        <taxon>Pterygota</taxon>
        <taxon>Neoptera</taxon>
        <taxon>Endopterygota</taxon>
        <taxon>Lepidoptera</taxon>
        <taxon>Glossata</taxon>
        <taxon>Ditrysia</taxon>
        <taxon>Noctuoidea</taxon>
        <taxon>Erebidae</taxon>
        <taxon>Arctiinae</taxon>
        <taxon>Arctia</taxon>
    </lineage>
</organism>
<proteinExistence type="predicted"/>
<protein>
    <recommendedName>
        <fullName evidence="2">Reverse transcriptase domain-containing protein</fullName>
    </recommendedName>
</protein>
<name>A0A8S0ZMM1_ARCPL</name>
<keyword evidence="4" id="KW-1185">Reference proteome</keyword>
<dbReference type="PANTHER" id="PTHR37984">
    <property type="entry name" value="PROTEIN CBG26694"/>
    <property type="match status" value="1"/>
</dbReference>
<dbReference type="EMBL" id="CADEBC010000481">
    <property type="protein sequence ID" value="CAB3234337.1"/>
    <property type="molecule type" value="Genomic_DNA"/>
</dbReference>
<dbReference type="InterPro" id="IPR050951">
    <property type="entry name" value="Retrovirus_Pol_polyprotein"/>
</dbReference>
<comment type="caution">
    <text evidence="3">The sequence shown here is derived from an EMBL/GenBank/DDBJ whole genome shotgun (WGS) entry which is preliminary data.</text>
</comment>
<dbReference type="Gene3D" id="3.10.10.10">
    <property type="entry name" value="HIV Type 1 Reverse Transcriptase, subunit A, domain 1"/>
    <property type="match status" value="1"/>
</dbReference>
<dbReference type="Gene3D" id="3.30.70.270">
    <property type="match status" value="2"/>
</dbReference>
<dbReference type="GO" id="GO:0071897">
    <property type="term" value="P:DNA biosynthetic process"/>
    <property type="evidence" value="ECO:0007669"/>
    <property type="project" value="UniProtKB-ARBA"/>
</dbReference>
<dbReference type="InterPro" id="IPR043128">
    <property type="entry name" value="Rev_trsase/Diguanyl_cyclase"/>
</dbReference>
<dbReference type="InterPro" id="IPR000477">
    <property type="entry name" value="RT_dom"/>
</dbReference>
<dbReference type="Pfam" id="PF00078">
    <property type="entry name" value="RVT_1"/>
    <property type="match status" value="1"/>
</dbReference>
<dbReference type="InterPro" id="IPR043502">
    <property type="entry name" value="DNA/RNA_pol_sf"/>
</dbReference>
<dbReference type="PROSITE" id="PS50878">
    <property type="entry name" value="RT_POL"/>
    <property type="match status" value="1"/>
</dbReference>
<dbReference type="SUPFAM" id="SSF56672">
    <property type="entry name" value="DNA/RNA polymerases"/>
    <property type="match status" value="1"/>
</dbReference>
<dbReference type="Proteomes" id="UP000494106">
    <property type="component" value="Unassembled WGS sequence"/>
</dbReference>
<evidence type="ECO:0000313" key="4">
    <source>
        <dbReference type="Proteomes" id="UP000494106"/>
    </source>
</evidence>
<dbReference type="GO" id="GO:0003824">
    <property type="term" value="F:catalytic activity"/>
    <property type="evidence" value="ECO:0007669"/>
    <property type="project" value="UniProtKB-KW"/>
</dbReference>
<feature type="domain" description="Reverse transcriptase" evidence="2">
    <location>
        <begin position="257"/>
        <end position="439"/>
    </location>
</feature>